<dbReference type="GO" id="GO:0003700">
    <property type="term" value="F:DNA-binding transcription factor activity"/>
    <property type="evidence" value="ECO:0007669"/>
    <property type="project" value="InterPro"/>
</dbReference>
<dbReference type="Proteomes" id="UP000594121">
    <property type="component" value="Chromosome"/>
</dbReference>
<organism evidence="3 4">
    <name type="scientific">Infirmifilum lucidum</name>
    <dbReference type="NCBI Taxonomy" id="2776706"/>
    <lineage>
        <taxon>Archaea</taxon>
        <taxon>Thermoproteota</taxon>
        <taxon>Thermoprotei</taxon>
        <taxon>Thermofilales</taxon>
        <taxon>Thermofilaceae</taxon>
        <taxon>Infirmifilum</taxon>
    </lineage>
</organism>
<feature type="transmembrane region" description="Helical" evidence="1">
    <location>
        <begin position="188"/>
        <end position="206"/>
    </location>
</feature>
<sequence length="278" mass="30121">MTVKEKALLGFTLCFLLCTVSVLSQGLQGAERLYILPGGSIEGSITATAPRDGIFTLMLPGQVQAISVSSSLGVAPLYNFTGNTLTFMAREGEAVNITFVSRLPAGDPAQLVIESWNQSLELYIHSNYALLGVEPIPDSIQRAGEYLVLRYSRLNGDLSVSIAEVPSGAQPQQTTPTQPGLAKQWQDVFLFTIAAIAAVVLGYITLRRGKRGADLLGEEDRAIIEFLKSRGGRAYLREIREGLELPSTTALRRVRKLEEKGLVKTDKTPEGLLVVLST</sequence>
<keyword evidence="1" id="KW-1133">Transmembrane helix</keyword>
<keyword evidence="1" id="KW-0472">Membrane</keyword>
<dbReference type="EMBL" id="CP062310">
    <property type="protein sequence ID" value="QOJ78675.1"/>
    <property type="molecule type" value="Genomic_DNA"/>
</dbReference>
<accession>A0A7L9FIR3</accession>
<dbReference type="InParanoid" id="A0A7L9FIR3"/>
<evidence type="ECO:0000256" key="1">
    <source>
        <dbReference type="SAM" id="Phobius"/>
    </source>
</evidence>
<dbReference type="KEGG" id="thel:IG193_07945"/>
<name>A0A7L9FIR3_9CREN</name>
<dbReference type="AlphaFoldDB" id="A0A7L9FIR3"/>
<dbReference type="InterPro" id="IPR011991">
    <property type="entry name" value="ArsR-like_HTH"/>
</dbReference>
<dbReference type="SUPFAM" id="SSF46785">
    <property type="entry name" value="Winged helix' DNA-binding domain"/>
    <property type="match status" value="1"/>
</dbReference>
<evidence type="ECO:0000259" key="2">
    <source>
        <dbReference type="Pfam" id="PF13463"/>
    </source>
</evidence>
<evidence type="ECO:0000313" key="4">
    <source>
        <dbReference type="Proteomes" id="UP000594121"/>
    </source>
</evidence>
<dbReference type="Gene3D" id="1.10.10.10">
    <property type="entry name" value="Winged helix-like DNA-binding domain superfamily/Winged helix DNA-binding domain"/>
    <property type="match status" value="1"/>
</dbReference>
<dbReference type="InterPro" id="IPR000835">
    <property type="entry name" value="HTH_MarR-typ"/>
</dbReference>
<reference evidence="3 4" key="1">
    <citation type="submission" date="2020-10" db="EMBL/GenBank/DDBJ databases">
        <title>Thermofilum lucidum 3507LT sp. nov. a novel member of Thermofilaceae family isolated from Chile hot spring, and proposal of description order Thermofilales.</title>
        <authorList>
            <person name="Zayulina K.S."/>
            <person name="Elcheninov A.G."/>
            <person name="Toshchakov S.V."/>
            <person name="Kublanov I.V."/>
        </authorList>
    </citation>
    <scope>NUCLEOTIDE SEQUENCE [LARGE SCALE GENOMIC DNA]</scope>
    <source>
        <strain evidence="3 4">3507LT</strain>
    </source>
</reference>
<dbReference type="GeneID" id="59149819"/>
<keyword evidence="1" id="KW-0812">Transmembrane</keyword>
<dbReference type="Pfam" id="PF13463">
    <property type="entry name" value="HTH_27"/>
    <property type="match status" value="1"/>
</dbReference>
<dbReference type="InterPro" id="IPR036390">
    <property type="entry name" value="WH_DNA-bd_sf"/>
</dbReference>
<gene>
    <name evidence="3" type="ORF">IG193_07945</name>
</gene>
<protein>
    <submittedName>
        <fullName evidence="3">Winged helix-turn-helix transcriptional regulator</fullName>
    </submittedName>
</protein>
<keyword evidence="4" id="KW-1185">Reference proteome</keyword>
<feature type="domain" description="HTH marR-type" evidence="2">
    <location>
        <begin position="216"/>
        <end position="270"/>
    </location>
</feature>
<dbReference type="RefSeq" id="WP_192818647.1">
    <property type="nucleotide sequence ID" value="NZ_CP062310.1"/>
</dbReference>
<evidence type="ECO:0000313" key="3">
    <source>
        <dbReference type="EMBL" id="QOJ78675.1"/>
    </source>
</evidence>
<dbReference type="CDD" id="cd00090">
    <property type="entry name" value="HTH_ARSR"/>
    <property type="match status" value="1"/>
</dbReference>
<proteinExistence type="predicted"/>
<dbReference type="InterPro" id="IPR036388">
    <property type="entry name" value="WH-like_DNA-bd_sf"/>
</dbReference>